<comment type="caution">
    <text evidence="5">The sequence shown here is derived from an EMBL/GenBank/DDBJ whole genome shotgun (WGS) entry which is preliminary data.</text>
</comment>
<keyword evidence="6" id="KW-1185">Reference proteome</keyword>
<evidence type="ECO:0000313" key="5">
    <source>
        <dbReference type="EMBL" id="CAG8782189.1"/>
    </source>
</evidence>
<dbReference type="Pfam" id="PF03946">
    <property type="entry name" value="Ribosomal_L11_N"/>
    <property type="match status" value="1"/>
</dbReference>
<protein>
    <submittedName>
        <fullName evidence="5">11946_t:CDS:1</fullName>
    </submittedName>
</protein>
<keyword evidence="3" id="KW-0687">Ribonucleoprotein</keyword>
<evidence type="ECO:0000256" key="2">
    <source>
        <dbReference type="ARBA" id="ARBA00022980"/>
    </source>
</evidence>
<keyword evidence="2" id="KW-0689">Ribosomal protein</keyword>
<evidence type="ECO:0000256" key="1">
    <source>
        <dbReference type="ARBA" id="ARBA00010537"/>
    </source>
</evidence>
<dbReference type="InterPro" id="IPR036796">
    <property type="entry name" value="Ribosomal_uL11_N_sf"/>
</dbReference>
<proteinExistence type="inferred from homology"/>
<dbReference type="EMBL" id="CAJVPZ010053682">
    <property type="protein sequence ID" value="CAG8782189.1"/>
    <property type="molecule type" value="Genomic_DNA"/>
</dbReference>
<evidence type="ECO:0000259" key="4">
    <source>
        <dbReference type="Pfam" id="PF03946"/>
    </source>
</evidence>
<feature type="non-terminal residue" evidence="5">
    <location>
        <position position="67"/>
    </location>
</feature>
<dbReference type="Proteomes" id="UP000789396">
    <property type="component" value="Unassembled WGS sequence"/>
</dbReference>
<dbReference type="SUPFAM" id="SSF54747">
    <property type="entry name" value="Ribosomal L11/L12e N-terminal domain"/>
    <property type="match status" value="1"/>
</dbReference>
<feature type="domain" description="Large ribosomal subunit protein uL11 N-terminal" evidence="4">
    <location>
        <begin position="4"/>
        <end position="51"/>
    </location>
</feature>
<dbReference type="InterPro" id="IPR020784">
    <property type="entry name" value="Ribosomal_uL11_N"/>
</dbReference>
<sequence length="67" mass="7293">MKFYLRATGDEVVTYSALASKIGSLGLAPKKVGENIAKTTVNWKGIVKLTIQNCQATFSGQINYLKL</sequence>
<dbReference type="OrthoDB" id="1478556at2759"/>
<evidence type="ECO:0000313" key="6">
    <source>
        <dbReference type="Proteomes" id="UP000789396"/>
    </source>
</evidence>
<comment type="similarity">
    <text evidence="1">Belongs to the universal ribosomal protein uL11 family.</text>
</comment>
<dbReference type="GO" id="GO:1990904">
    <property type="term" value="C:ribonucleoprotein complex"/>
    <property type="evidence" value="ECO:0007669"/>
    <property type="project" value="UniProtKB-KW"/>
</dbReference>
<organism evidence="5 6">
    <name type="scientific">Racocetra fulgida</name>
    <dbReference type="NCBI Taxonomy" id="60492"/>
    <lineage>
        <taxon>Eukaryota</taxon>
        <taxon>Fungi</taxon>
        <taxon>Fungi incertae sedis</taxon>
        <taxon>Mucoromycota</taxon>
        <taxon>Glomeromycotina</taxon>
        <taxon>Glomeromycetes</taxon>
        <taxon>Diversisporales</taxon>
        <taxon>Gigasporaceae</taxon>
        <taxon>Racocetra</taxon>
    </lineage>
</organism>
<evidence type="ECO:0000256" key="3">
    <source>
        <dbReference type="ARBA" id="ARBA00023274"/>
    </source>
</evidence>
<accession>A0A9N9JJG7</accession>
<dbReference type="GO" id="GO:0005840">
    <property type="term" value="C:ribosome"/>
    <property type="evidence" value="ECO:0007669"/>
    <property type="project" value="UniProtKB-KW"/>
</dbReference>
<dbReference type="AlphaFoldDB" id="A0A9N9JJG7"/>
<name>A0A9N9JJG7_9GLOM</name>
<reference evidence="5" key="1">
    <citation type="submission" date="2021-06" db="EMBL/GenBank/DDBJ databases">
        <authorList>
            <person name="Kallberg Y."/>
            <person name="Tangrot J."/>
            <person name="Rosling A."/>
        </authorList>
    </citation>
    <scope>NUCLEOTIDE SEQUENCE</scope>
    <source>
        <strain evidence="5">IN212</strain>
    </source>
</reference>
<gene>
    <name evidence="5" type="ORF">RFULGI_LOCUS15926</name>
</gene>
<dbReference type="Gene3D" id="3.30.1550.10">
    <property type="entry name" value="Ribosomal protein L11/L12, N-terminal domain"/>
    <property type="match status" value="1"/>
</dbReference>